<protein>
    <submittedName>
        <fullName evidence="1">Uncharacterized protein</fullName>
    </submittedName>
</protein>
<evidence type="ECO:0000313" key="1">
    <source>
        <dbReference type="EMBL" id="KKL49330.1"/>
    </source>
</evidence>
<name>A0A0F9EWJ4_9ZZZZ</name>
<comment type="caution">
    <text evidence="1">The sequence shown here is derived from an EMBL/GenBank/DDBJ whole genome shotgun (WGS) entry which is preliminary data.</text>
</comment>
<proteinExistence type="predicted"/>
<gene>
    <name evidence="1" type="ORF">LCGC14_2316590</name>
</gene>
<reference evidence="1" key="1">
    <citation type="journal article" date="2015" name="Nature">
        <title>Complex archaea that bridge the gap between prokaryotes and eukaryotes.</title>
        <authorList>
            <person name="Spang A."/>
            <person name="Saw J.H."/>
            <person name="Jorgensen S.L."/>
            <person name="Zaremba-Niedzwiedzka K."/>
            <person name="Martijn J."/>
            <person name="Lind A.E."/>
            <person name="van Eijk R."/>
            <person name="Schleper C."/>
            <person name="Guy L."/>
            <person name="Ettema T.J."/>
        </authorList>
    </citation>
    <scope>NUCLEOTIDE SEQUENCE</scope>
</reference>
<dbReference type="EMBL" id="LAZR01032993">
    <property type="protein sequence ID" value="KKL49330.1"/>
    <property type="molecule type" value="Genomic_DNA"/>
</dbReference>
<dbReference type="AlphaFoldDB" id="A0A0F9EWJ4"/>
<accession>A0A0F9EWJ4</accession>
<sequence>MIYKFKSGQSFKADVQEVGERLETLREKHDCLKTEVVVTDAKNKGSPLHPIFEWNDKKAAHQHRLNKARQMIRAIVVAESEGEEFEPAYVNIVVGDHENYYQSTRIAVGNPSEWSVVVETARKAIEMAYNRLDELQKIAVKMNPDKVPMIVNAQKALLKSSNILSTVHN</sequence>
<organism evidence="1">
    <name type="scientific">marine sediment metagenome</name>
    <dbReference type="NCBI Taxonomy" id="412755"/>
    <lineage>
        <taxon>unclassified sequences</taxon>
        <taxon>metagenomes</taxon>
        <taxon>ecological metagenomes</taxon>
    </lineage>
</organism>